<evidence type="ECO:0000256" key="5">
    <source>
        <dbReference type="ARBA" id="ARBA00022692"/>
    </source>
</evidence>
<dbReference type="GO" id="GO:0000287">
    <property type="term" value="F:magnesium ion binding"/>
    <property type="evidence" value="ECO:0007669"/>
    <property type="project" value="TreeGrafter"/>
</dbReference>
<evidence type="ECO:0000256" key="4">
    <source>
        <dbReference type="ARBA" id="ARBA00022475"/>
    </source>
</evidence>
<dbReference type="GO" id="GO:0015095">
    <property type="term" value="F:magnesium ion transmembrane transporter activity"/>
    <property type="evidence" value="ECO:0007669"/>
    <property type="project" value="TreeGrafter"/>
</dbReference>
<keyword evidence="5 12" id="KW-0812">Transmembrane</keyword>
<comment type="catalytic activity">
    <reaction evidence="10">
        <text>Mg(2+)(in) = Mg(2+)(out)</text>
        <dbReference type="Rhea" id="RHEA:29827"/>
        <dbReference type="ChEBI" id="CHEBI:18420"/>
    </reaction>
</comment>
<keyword evidence="6" id="KW-0460">Magnesium</keyword>
<dbReference type="GO" id="GO:0050897">
    <property type="term" value="F:cobalt ion binding"/>
    <property type="evidence" value="ECO:0007669"/>
    <property type="project" value="TreeGrafter"/>
</dbReference>
<dbReference type="InterPro" id="IPR045863">
    <property type="entry name" value="CorA_TM1_TM2"/>
</dbReference>
<keyword evidence="3" id="KW-0813">Transport</keyword>
<dbReference type="AlphaFoldDB" id="A0A4P8I7T8"/>
<keyword evidence="8" id="KW-0406">Ion transport</keyword>
<evidence type="ECO:0000256" key="9">
    <source>
        <dbReference type="ARBA" id="ARBA00023136"/>
    </source>
</evidence>
<evidence type="ECO:0000256" key="2">
    <source>
        <dbReference type="ARBA" id="ARBA00009765"/>
    </source>
</evidence>
<dbReference type="PANTHER" id="PTHR46494:SF1">
    <property type="entry name" value="CORA FAMILY METAL ION TRANSPORTER (EUROFUNG)"/>
    <property type="match status" value="1"/>
</dbReference>
<evidence type="ECO:0000256" key="8">
    <source>
        <dbReference type="ARBA" id="ARBA00023065"/>
    </source>
</evidence>
<keyword evidence="4" id="KW-1003">Cell membrane</keyword>
<sequence length="298" mass="35100">MKEGESMVYSIQNNTAELLTTEQYLTKYPFLCPYQPFVDTIKNHGINSCKADIFSDFICGTLLIPDKRNPAEKEFCLSYYLSKDLLVLIEDKKHINNLETIIEQRKIMNVSSLPQFLFLLAESLIKDDMVRLQDYETHLAEIEDVILSGKDLNMNHSLIDVRRKLLRINAYYQQLSDFGSELEENASDFFSPADIQHFSVLSNRAERLLNYTQFLREYALQIREMYQSQVDIKQNETMKILTVVTTIFFPLSLITGWYGMNFRNMPELRFPYSYFILIGICLIMVIAEIWFYKKKKWI</sequence>
<proteinExistence type="inferred from homology"/>
<dbReference type="GO" id="GO:0015087">
    <property type="term" value="F:cobalt ion transmembrane transporter activity"/>
    <property type="evidence" value="ECO:0007669"/>
    <property type="project" value="TreeGrafter"/>
</dbReference>
<accession>A0A4P8I7T8</accession>
<keyword evidence="9 12" id="KW-0472">Membrane</keyword>
<evidence type="ECO:0000256" key="12">
    <source>
        <dbReference type="SAM" id="Phobius"/>
    </source>
</evidence>
<dbReference type="SUPFAM" id="SSF144083">
    <property type="entry name" value="Magnesium transport protein CorA, transmembrane region"/>
    <property type="match status" value="1"/>
</dbReference>
<dbReference type="FunFam" id="1.20.58.340:FF:000004">
    <property type="entry name" value="Magnesium transport protein CorA"/>
    <property type="match status" value="1"/>
</dbReference>
<dbReference type="RefSeq" id="WP_243118809.1">
    <property type="nucleotide sequence ID" value="NZ_CP040058.1"/>
</dbReference>
<dbReference type="InterPro" id="IPR002523">
    <property type="entry name" value="MgTranspt_CorA/ZnTranspt_ZntB"/>
</dbReference>
<evidence type="ECO:0000313" key="13">
    <source>
        <dbReference type="EMBL" id="QCP33502.1"/>
    </source>
</evidence>
<organism evidence="13 14">
    <name type="scientific">Anaerostipes rhamnosivorans</name>
    <dbReference type="NCBI Taxonomy" id="1229621"/>
    <lineage>
        <taxon>Bacteria</taxon>
        <taxon>Bacillati</taxon>
        <taxon>Bacillota</taxon>
        <taxon>Clostridia</taxon>
        <taxon>Lachnospirales</taxon>
        <taxon>Lachnospiraceae</taxon>
        <taxon>Anaerostipes</taxon>
    </lineage>
</organism>
<dbReference type="PANTHER" id="PTHR46494">
    <property type="entry name" value="CORA FAMILY METAL ION TRANSPORTER (EUROFUNG)"/>
    <property type="match status" value="1"/>
</dbReference>
<feature type="transmembrane region" description="Helical" evidence="12">
    <location>
        <begin position="240"/>
        <end position="260"/>
    </location>
</feature>
<evidence type="ECO:0000256" key="11">
    <source>
        <dbReference type="ARBA" id="ARBA00045497"/>
    </source>
</evidence>
<keyword evidence="14" id="KW-1185">Reference proteome</keyword>
<dbReference type="GO" id="GO:0005886">
    <property type="term" value="C:plasma membrane"/>
    <property type="evidence" value="ECO:0007669"/>
    <property type="project" value="UniProtKB-SubCell"/>
</dbReference>
<evidence type="ECO:0000256" key="1">
    <source>
        <dbReference type="ARBA" id="ARBA00004651"/>
    </source>
</evidence>
<dbReference type="SUPFAM" id="SSF143865">
    <property type="entry name" value="CorA soluble domain-like"/>
    <property type="match status" value="1"/>
</dbReference>
<feature type="transmembrane region" description="Helical" evidence="12">
    <location>
        <begin position="272"/>
        <end position="292"/>
    </location>
</feature>
<dbReference type="EMBL" id="CP040058">
    <property type="protein sequence ID" value="QCP33502.1"/>
    <property type="molecule type" value="Genomic_DNA"/>
</dbReference>
<keyword evidence="7 12" id="KW-1133">Transmembrane helix</keyword>
<dbReference type="Proteomes" id="UP000298653">
    <property type="component" value="Chromosome"/>
</dbReference>
<gene>
    <name evidence="13" type="ORF">AR1Y2_0048</name>
</gene>
<evidence type="ECO:0000256" key="6">
    <source>
        <dbReference type="ARBA" id="ARBA00022842"/>
    </source>
</evidence>
<dbReference type="Gene3D" id="1.20.58.340">
    <property type="entry name" value="Magnesium transport protein CorA, transmembrane region"/>
    <property type="match status" value="2"/>
</dbReference>
<dbReference type="CDD" id="cd12826">
    <property type="entry name" value="EcCorA_ZntB-like_u1"/>
    <property type="match status" value="1"/>
</dbReference>
<evidence type="ECO:0000313" key="14">
    <source>
        <dbReference type="Proteomes" id="UP000298653"/>
    </source>
</evidence>
<evidence type="ECO:0000256" key="7">
    <source>
        <dbReference type="ARBA" id="ARBA00022989"/>
    </source>
</evidence>
<evidence type="ECO:0000256" key="3">
    <source>
        <dbReference type="ARBA" id="ARBA00022448"/>
    </source>
</evidence>
<dbReference type="InterPro" id="IPR045861">
    <property type="entry name" value="CorA_cytoplasmic_dom"/>
</dbReference>
<comment type="function">
    <text evidence="11">Mediates influx of magnesium ions. Alternates between open and closed states. Activated by low cytoplasmic Mg(2+) levels. Inactive when cytoplasmic Mg(2+) levels are high.</text>
</comment>
<name>A0A4P8I7T8_9FIRM</name>
<dbReference type="KEGG" id="arf:AR1Y2_0048"/>
<protein>
    <submittedName>
        <fullName evidence="13">Magnesium and cobalt transport protein CorA</fullName>
    </submittedName>
</protein>
<dbReference type="Pfam" id="PF01544">
    <property type="entry name" value="CorA"/>
    <property type="match status" value="1"/>
</dbReference>
<evidence type="ECO:0000256" key="10">
    <source>
        <dbReference type="ARBA" id="ARBA00034269"/>
    </source>
</evidence>
<comment type="similarity">
    <text evidence="2">Belongs to the CorA metal ion transporter (MIT) (TC 1.A.35) family.</text>
</comment>
<comment type="subcellular location">
    <subcellularLocation>
        <location evidence="1">Cell membrane</location>
        <topology evidence="1">Multi-pass membrane protein</topology>
    </subcellularLocation>
</comment>
<reference evidence="13 14" key="1">
    <citation type="submission" date="2019-05" db="EMBL/GenBank/DDBJ databases">
        <title>Complete genome sequencing of Anaerostipes rhamnosivorans.</title>
        <authorList>
            <person name="Bui T.P.N."/>
            <person name="de Vos W.M."/>
        </authorList>
    </citation>
    <scope>NUCLEOTIDE SEQUENCE [LARGE SCALE GENOMIC DNA]</scope>
    <source>
        <strain evidence="13 14">1y2</strain>
    </source>
</reference>